<accession>A0A2S9QAH4</accession>
<feature type="transmembrane region" description="Helical" evidence="1">
    <location>
        <begin position="322"/>
        <end position="346"/>
    </location>
</feature>
<keyword evidence="2" id="KW-0732">Signal</keyword>
<organism evidence="3 4">
    <name type="scientific">Labrys okinawensis</name>
    <dbReference type="NCBI Taxonomy" id="346911"/>
    <lineage>
        <taxon>Bacteria</taxon>
        <taxon>Pseudomonadati</taxon>
        <taxon>Pseudomonadota</taxon>
        <taxon>Alphaproteobacteria</taxon>
        <taxon>Hyphomicrobiales</taxon>
        <taxon>Xanthobacteraceae</taxon>
        <taxon>Labrys</taxon>
    </lineage>
</organism>
<proteinExistence type="predicted"/>
<evidence type="ECO:0008006" key="5">
    <source>
        <dbReference type="Google" id="ProtNLM"/>
    </source>
</evidence>
<gene>
    <name evidence="3" type="ORF">C5L14_19090</name>
</gene>
<dbReference type="AlphaFoldDB" id="A0A2S9QAH4"/>
<reference evidence="3 4" key="1">
    <citation type="submission" date="2018-02" db="EMBL/GenBank/DDBJ databases">
        <title>Whole genome sequencing of endophytic bacterium.</title>
        <authorList>
            <person name="Eedara R."/>
            <person name="Podile A.R."/>
        </authorList>
    </citation>
    <scope>NUCLEOTIDE SEQUENCE [LARGE SCALE GENOMIC DNA]</scope>
    <source>
        <strain evidence="3 4">RP1T</strain>
    </source>
</reference>
<evidence type="ECO:0000313" key="3">
    <source>
        <dbReference type="EMBL" id="PRH86335.1"/>
    </source>
</evidence>
<sequence length="351" mass="39252">MWLVFILPTLLSALYLFVFAADQFASDAQVMVRTPAENGLNAILNAQGFSRSSEETQAVYAFMRSRDMAQLLSSENGLKDVYNRPESDFLSRFPNLLQKDNFERFYEHYRSWVSVTIDESTGIVSIRSYAYRADDARNITRAVINHAEAFVNRLNTRAYADRVAYAEQIVAKAQDGVAVMEAKLTRYRNEAKLVDPTGESTSALESIAKMTTAITQLQASLEQQKTLSPENPGIAALSQKITSYRSEINKLRREVVGGTGAMSDAIAGYERLTLERTLAARTLEAATTNLIKARQEAETPHVYLVRISEPNLASTAEYPRRLIWLALIAALSFIFYAVLRFAVALVGEHRP</sequence>
<dbReference type="InterPro" id="IPR050445">
    <property type="entry name" value="Bact_polysacc_biosynth/exp"/>
</dbReference>
<comment type="caution">
    <text evidence="3">The sequence shown here is derived from an EMBL/GenBank/DDBJ whole genome shotgun (WGS) entry which is preliminary data.</text>
</comment>
<feature type="chain" id="PRO_5015497739" description="Capsule biosynthesis protein" evidence="2">
    <location>
        <begin position="21"/>
        <end position="351"/>
    </location>
</feature>
<dbReference type="Proteomes" id="UP000237682">
    <property type="component" value="Unassembled WGS sequence"/>
</dbReference>
<keyword evidence="1" id="KW-1133">Transmembrane helix</keyword>
<evidence type="ECO:0000256" key="1">
    <source>
        <dbReference type="SAM" id="Phobius"/>
    </source>
</evidence>
<dbReference type="GO" id="GO:0004713">
    <property type="term" value="F:protein tyrosine kinase activity"/>
    <property type="evidence" value="ECO:0007669"/>
    <property type="project" value="TreeGrafter"/>
</dbReference>
<keyword evidence="1" id="KW-0472">Membrane</keyword>
<dbReference type="PANTHER" id="PTHR32309">
    <property type="entry name" value="TYROSINE-PROTEIN KINASE"/>
    <property type="match status" value="1"/>
</dbReference>
<dbReference type="PANTHER" id="PTHR32309:SF13">
    <property type="entry name" value="FERRIC ENTEROBACTIN TRANSPORT PROTEIN FEPE"/>
    <property type="match status" value="1"/>
</dbReference>
<protein>
    <recommendedName>
        <fullName evidence="5">Capsule biosynthesis protein</fullName>
    </recommendedName>
</protein>
<dbReference type="EMBL" id="PUEJ01000006">
    <property type="protein sequence ID" value="PRH86335.1"/>
    <property type="molecule type" value="Genomic_DNA"/>
</dbReference>
<name>A0A2S9QAH4_9HYPH</name>
<feature type="signal peptide" evidence="2">
    <location>
        <begin position="1"/>
        <end position="20"/>
    </location>
</feature>
<keyword evidence="1" id="KW-0812">Transmembrane</keyword>
<evidence type="ECO:0000313" key="4">
    <source>
        <dbReference type="Proteomes" id="UP000237682"/>
    </source>
</evidence>
<evidence type="ECO:0000256" key="2">
    <source>
        <dbReference type="SAM" id="SignalP"/>
    </source>
</evidence>
<dbReference type="GO" id="GO:0005886">
    <property type="term" value="C:plasma membrane"/>
    <property type="evidence" value="ECO:0007669"/>
    <property type="project" value="TreeGrafter"/>
</dbReference>
<keyword evidence="4" id="KW-1185">Reference proteome</keyword>